<dbReference type="SUPFAM" id="SSF56801">
    <property type="entry name" value="Acetyl-CoA synthetase-like"/>
    <property type="match status" value="1"/>
</dbReference>
<dbReference type="Proteomes" id="UP000654075">
    <property type="component" value="Unassembled WGS sequence"/>
</dbReference>
<dbReference type="GO" id="GO:0032259">
    <property type="term" value="P:methylation"/>
    <property type="evidence" value="ECO:0007669"/>
    <property type="project" value="UniProtKB-KW"/>
</dbReference>
<feature type="region of interest" description="Disordered" evidence="4">
    <location>
        <begin position="1"/>
        <end position="292"/>
    </location>
</feature>
<dbReference type="Gene3D" id="3.20.20.330">
    <property type="entry name" value="Homocysteine-binding-like domain"/>
    <property type="match status" value="1"/>
</dbReference>
<evidence type="ECO:0000256" key="4">
    <source>
        <dbReference type="SAM" id="MobiDB-lite"/>
    </source>
</evidence>
<proteinExistence type="predicted"/>
<keyword evidence="5" id="KW-0812">Transmembrane</keyword>
<accession>A0A813FLA4</accession>
<feature type="transmembrane region" description="Helical" evidence="5">
    <location>
        <begin position="1457"/>
        <end position="1475"/>
    </location>
</feature>
<feature type="compositionally biased region" description="Polar residues" evidence="4">
    <location>
        <begin position="66"/>
        <end position="75"/>
    </location>
</feature>
<feature type="transmembrane region" description="Helical" evidence="5">
    <location>
        <begin position="1552"/>
        <end position="1571"/>
    </location>
</feature>
<feature type="compositionally biased region" description="Gly residues" evidence="4">
    <location>
        <begin position="142"/>
        <end position="153"/>
    </location>
</feature>
<evidence type="ECO:0000256" key="2">
    <source>
        <dbReference type="ARBA" id="ARBA00022679"/>
    </source>
</evidence>
<dbReference type="GO" id="GO:0044550">
    <property type="term" value="P:secondary metabolite biosynthetic process"/>
    <property type="evidence" value="ECO:0007669"/>
    <property type="project" value="TreeGrafter"/>
</dbReference>
<keyword evidence="5" id="KW-1133">Transmembrane helix</keyword>
<feature type="non-terminal residue" evidence="7">
    <location>
        <position position="2024"/>
    </location>
</feature>
<evidence type="ECO:0000256" key="1">
    <source>
        <dbReference type="ARBA" id="ARBA00022603"/>
    </source>
</evidence>
<feature type="compositionally biased region" description="Low complexity" evidence="4">
    <location>
        <begin position="23"/>
        <end position="34"/>
    </location>
</feature>
<dbReference type="InterPro" id="IPR020845">
    <property type="entry name" value="AMP-binding_CS"/>
</dbReference>
<dbReference type="InterPro" id="IPR025110">
    <property type="entry name" value="AMP-bd_C"/>
</dbReference>
<name>A0A813FLA4_POLGL</name>
<dbReference type="Gene3D" id="3.30.300.30">
    <property type="match status" value="1"/>
</dbReference>
<dbReference type="EMBL" id="CAJNNV010025577">
    <property type="protein sequence ID" value="CAE8615178.1"/>
    <property type="molecule type" value="Genomic_DNA"/>
</dbReference>
<feature type="transmembrane region" description="Helical" evidence="5">
    <location>
        <begin position="1357"/>
        <end position="1378"/>
    </location>
</feature>
<comment type="caution">
    <text evidence="7">The sequence shown here is derived from an EMBL/GenBank/DDBJ whole genome shotgun (WGS) entry which is preliminary data.</text>
</comment>
<dbReference type="OrthoDB" id="261426at2759"/>
<protein>
    <recommendedName>
        <fullName evidence="6">Hcy-binding domain-containing protein</fullName>
    </recommendedName>
</protein>
<feature type="domain" description="Hcy-binding" evidence="6">
    <location>
        <begin position="1706"/>
        <end position="2024"/>
    </location>
</feature>
<evidence type="ECO:0000256" key="3">
    <source>
        <dbReference type="PROSITE-ProRule" id="PRU00333"/>
    </source>
</evidence>
<feature type="transmembrane region" description="Helical" evidence="5">
    <location>
        <begin position="1610"/>
        <end position="1627"/>
    </location>
</feature>
<feature type="transmembrane region" description="Helical" evidence="5">
    <location>
        <begin position="1390"/>
        <end position="1407"/>
    </location>
</feature>
<dbReference type="Gene3D" id="3.40.50.12780">
    <property type="entry name" value="N-terminal domain of ligase-like"/>
    <property type="match status" value="1"/>
</dbReference>
<evidence type="ECO:0000259" key="6">
    <source>
        <dbReference type="PROSITE" id="PS50970"/>
    </source>
</evidence>
<dbReference type="PANTHER" id="PTHR45527">
    <property type="entry name" value="NONRIBOSOMAL PEPTIDE SYNTHETASE"/>
    <property type="match status" value="1"/>
</dbReference>
<sequence length="2024" mass="215395">MASDWMPMSARPPPSTSRGPYGGYSAAGPPGSSGQFTPGGPGKCLSPQMTHRQPGPPPMGRLPTPSRSMAATARNQMGHATDRSHQSGGHSSFVPPVGHATPRVAPPRQQQPPSPMHMGMRASFGGGATPGSPEMYPRQMGGPPGAAQRGGGPSPTPSFVPPPFPGHRSGAASASVPAAGPPRHEPRRQASAAVPAGRPNGYGQPPMAEAWAAPVGRLGQPQYLGPSQTPFNSPPLPGREPAQQQGYGGGGNAGNRGSMSWAPPPLNGSQMPAANNRSWAPPMRDEQGPIQDLRPHEFPQCASMVVPQGGQGLAPCQSWLAPPPGQNGHMQGFAPCQTMIATPQDGLPQCQSMLVPQGAQGLEQCQSMLIPQGAQGLAQCQSMLVTQGGAQGFAQCQSMVAPAADYMAWMQQQNGGPRAQAAESYGPLRFASASYSKQHPAKTNTGIPNADAILEGLDYLGVADGVSGVFHLGLPPEALPWELLRSCGKKLFSGASSPAELKRGKDSGTWLINLIQEAYDNTEVILNSIPMTDSAIRMILIVFAAVAARASGEASSCQASGDDCKAAGSAMLQVGMHAPRLGHETGMHSPTKQDLILEQLLKSIQPPTEPPPSAFNTDDLLIVLVTGLVVVAIALLITIVLVPDAFKAMLASLWAPAAAQEALESAGSGPPLGALLGASLPELRQGDSVVTLFEARAHESPNAIAVVEPGAQGSGASEVKTTYRELDELSATLARALTSAGVGEGDVVALLLPTSRQMLVATLGVMRAGATWLPLDASAPASRLQELAQAAGARLAVAMAGSEKVPGLPLWTLDFNCHLATAHAPPPLPRQQEVLQMLEGSAAIFYTSGSTGMPKAVVYGRDTLLHGALTFANLCDITRASCVLVKSPTIWAVCEYEMFAPLIRGATAVVDADCQRDIVRLSDTLVTHNISVLLTSAPVLQLLVGDGSRLPALRHVVNCGAALPLEICQAAQELLGATARIHNMYGCTETPCIAWTYSAQQHPGGAAALAPAGQPMPGADVHLLIDCLHPVRLGQVGEICFGGRFLSRGYLGDAELTSKKFVAGPENCGLIYRSGDLGRWIEDPATPGGRLLQVQGRLDRQLNIKGIRVAPEEVEGVIMQAPGVKEVAVVESTAKDGSSCIAACVVGLEAAEQQQQQVQEHCKTKLPSHMRPALVLVLDSLPKLGNGKIDLQSLAEKAAQEAASRDEEVGMVRDSLGRMRQARGNAKAEMEVMSAARALAAAGIITYHWYWLPFSGGAGCWNGNWIQTVFAEEGPVWFQNLVWGLMMSSWKLCAFVICAAYADRKAGEEGQKGQLRQEMLMLFLLLLTHNPMWYSATYMWRTLAGNHGYTEYGVHRWYLGFFLLCRGLHRFIFMPLLADIKGRRAGSGEVRVTGAVFLTCFAIWFGLGWPHADDVPNMCRGFSAVDHPSLGVLLEYIFPESQPSQPYCPLFGHGREAVGYFGLYALTWWSGLDVVEGLRSLSCKVNLGGPLPWAMLAVASHMAVGYADRQSHILSPSDSLRELLCLAIGTAQVALMLMSLGLAAKGPWLRRSLLTTMGSYSLGAYALHYYMVVTIRVSEEGGLWKNGGECIPDGFMGTPSIDHGMLFFRYMNYTLIPSLTAAVGAIGDFPGCGFVKLSVLFAYPAVLMLTLAPLFQHGYIALFDLLEYCLTQAVSFVKAAVQGRLFKLGPVAGGVSASEAWRRWRFLRATRCDQGLVVCLDGGTGSEVERAAVASGQDLAVNPSGWSCVQWRTHPSILKNVHLSYLKAGAEIVIANTYATNRHIMTAAGYGEETEKANRECVRLACEARQQFLLEAEQAPEVMPLVAGSMSCHPPGMAHGAAIHQGKWPAQEIESFGYHEQGRLIQEAGAETIFVEMVWDWSNHGQLAVEGANAAGIPVAVCLAVFDKETCDQDRPILSDGTFVEEVARELASGRFQNVEAIMIHHTKLPMVHACLRAIRRGGWTGPLGCYPDHGTFKMPCWVYDELAGDVFVDEVSAWVKETNCTLVGGCCGIGPETIKPLSK</sequence>
<feature type="transmembrane region" description="Helical" evidence="5">
    <location>
        <begin position="1487"/>
        <end position="1507"/>
    </location>
</feature>
<dbReference type="PANTHER" id="PTHR45527:SF1">
    <property type="entry name" value="FATTY ACID SYNTHASE"/>
    <property type="match status" value="1"/>
</dbReference>
<feature type="transmembrane region" description="Helical" evidence="5">
    <location>
        <begin position="1634"/>
        <end position="1655"/>
    </location>
</feature>
<evidence type="ECO:0000256" key="5">
    <source>
        <dbReference type="SAM" id="Phobius"/>
    </source>
</evidence>
<feature type="compositionally biased region" description="Low complexity" evidence="4">
    <location>
        <begin position="169"/>
        <end position="178"/>
    </location>
</feature>
<feature type="transmembrane region" description="Helical" evidence="5">
    <location>
        <begin position="1228"/>
        <end position="1250"/>
    </location>
</feature>
<dbReference type="PROSITE" id="PS00455">
    <property type="entry name" value="AMP_BINDING"/>
    <property type="match status" value="1"/>
</dbReference>
<feature type="compositionally biased region" description="Polar residues" evidence="4">
    <location>
        <begin position="267"/>
        <end position="278"/>
    </location>
</feature>
<dbReference type="Pfam" id="PF13193">
    <property type="entry name" value="AMP-binding_C"/>
    <property type="match status" value="1"/>
</dbReference>
<keyword evidence="5" id="KW-0472">Membrane</keyword>
<dbReference type="Pfam" id="PF02574">
    <property type="entry name" value="S-methyl_trans"/>
    <property type="match status" value="1"/>
</dbReference>
<dbReference type="GO" id="GO:0008168">
    <property type="term" value="F:methyltransferase activity"/>
    <property type="evidence" value="ECO:0007669"/>
    <property type="project" value="UniProtKB-KW"/>
</dbReference>
<keyword evidence="8" id="KW-1185">Reference proteome</keyword>
<organism evidence="7 8">
    <name type="scientific">Polarella glacialis</name>
    <name type="common">Dinoflagellate</name>
    <dbReference type="NCBI Taxonomy" id="89957"/>
    <lineage>
        <taxon>Eukaryota</taxon>
        <taxon>Sar</taxon>
        <taxon>Alveolata</taxon>
        <taxon>Dinophyceae</taxon>
        <taxon>Suessiales</taxon>
        <taxon>Suessiaceae</taxon>
        <taxon>Polarella</taxon>
    </lineage>
</organism>
<gene>
    <name evidence="7" type="ORF">PGLA1383_LOCUS32891</name>
</gene>
<dbReference type="InterPro" id="IPR000873">
    <property type="entry name" value="AMP-dep_synth/lig_dom"/>
</dbReference>
<dbReference type="GO" id="GO:0031177">
    <property type="term" value="F:phosphopantetheine binding"/>
    <property type="evidence" value="ECO:0007669"/>
    <property type="project" value="TreeGrafter"/>
</dbReference>
<feature type="compositionally biased region" description="Pro residues" evidence="4">
    <location>
        <begin position="154"/>
        <end position="165"/>
    </location>
</feature>
<evidence type="ECO:0000313" key="8">
    <source>
        <dbReference type="Proteomes" id="UP000654075"/>
    </source>
</evidence>
<dbReference type="InterPro" id="IPR042099">
    <property type="entry name" value="ANL_N_sf"/>
</dbReference>
<dbReference type="GO" id="GO:0043041">
    <property type="term" value="P:amino acid activation for nonribosomal peptide biosynthetic process"/>
    <property type="evidence" value="ECO:0007669"/>
    <property type="project" value="TreeGrafter"/>
</dbReference>
<keyword evidence="1" id="KW-0489">Methyltransferase</keyword>
<feature type="transmembrane region" description="Helical" evidence="5">
    <location>
        <begin position="1281"/>
        <end position="1300"/>
    </location>
</feature>
<feature type="transmembrane region" description="Helical" evidence="5">
    <location>
        <begin position="1320"/>
        <end position="1337"/>
    </location>
</feature>
<dbReference type="GO" id="GO:0005737">
    <property type="term" value="C:cytoplasm"/>
    <property type="evidence" value="ECO:0007669"/>
    <property type="project" value="TreeGrafter"/>
</dbReference>
<dbReference type="InterPro" id="IPR036589">
    <property type="entry name" value="HCY_dom_sf"/>
</dbReference>
<comment type="caution">
    <text evidence="3">Lacks conserved residue(s) required for the propagation of feature annotation.</text>
</comment>
<feature type="transmembrane region" description="Helical" evidence="5">
    <location>
        <begin position="620"/>
        <end position="642"/>
    </location>
</feature>
<keyword evidence="2" id="KW-0808">Transferase</keyword>
<dbReference type="InterPro" id="IPR003726">
    <property type="entry name" value="HCY_dom"/>
</dbReference>
<evidence type="ECO:0000313" key="7">
    <source>
        <dbReference type="EMBL" id="CAE8615178.1"/>
    </source>
</evidence>
<feature type="compositionally biased region" description="Basic and acidic residues" evidence="4">
    <location>
        <begin position="283"/>
        <end position="292"/>
    </location>
</feature>
<feature type="transmembrane region" description="Helical" evidence="5">
    <location>
        <begin position="1519"/>
        <end position="1540"/>
    </location>
</feature>
<dbReference type="Pfam" id="PF00501">
    <property type="entry name" value="AMP-binding"/>
    <property type="match status" value="1"/>
</dbReference>
<dbReference type="SUPFAM" id="SSF82282">
    <property type="entry name" value="Homocysteine S-methyltransferase"/>
    <property type="match status" value="1"/>
</dbReference>
<reference evidence="7" key="1">
    <citation type="submission" date="2021-02" db="EMBL/GenBank/DDBJ databases">
        <authorList>
            <person name="Dougan E. K."/>
            <person name="Rhodes N."/>
            <person name="Thang M."/>
            <person name="Chan C."/>
        </authorList>
    </citation>
    <scope>NUCLEOTIDE SEQUENCE</scope>
</reference>
<dbReference type="PROSITE" id="PS50970">
    <property type="entry name" value="HCY"/>
    <property type="match status" value="1"/>
</dbReference>
<dbReference type="InterPro" id="IPR045851">
    <property type="entry name" value="AMP-bd_C_sf"/>
</dbReference>